<dbReference type="AlphaFoldDB" id="A0A8J3G8I2"/>
<dbReference type="EMBL" id="BMXF01000001">
    <property type="protein sequence ID" value="GHB59120.1"/>
    <property type="molecule type" value="Genomic_DNA"/>
</dbReference>
<evidence type="ECO:0000259" key="7">
    <source>
        <dbReference type="Pfam" id="PF14322"/>
    </source>
</evidence>
<comment type="similarity">
    <text evidence="2">Belongs to the SusD family.</text>
</comment>
<feature type="domain" description="RagB/SusD" evidence="6">
    <location>
        <begin position="326"/>
        <end position="419"/>
    </location>
</feature>
<proteinExistence type="inferred from homology"/>
<evidence type="ECO:0000256" key="2">
    <source>
        <dbReference type="ARBA" id="ARBA00006275"/>
    </source>
</evidence>
<evidence type="ECO:0000256" key="1">
    <source>
        <dbReference type="ARBA" id="ARBA00004442"/>
    </source>
</evidence>
<dbReference type="InterPro" id="IPR012944">
    <property type="entry name" value="SusD_RagB_dom"/>
</dbReference>
<protein>
    <submittedName>
        <fullName evidence="8">Membrane protein</fullName>
    </submittedName>
</protein>
<evidence type="ECO:0000313" key="9">
    <source>
        <dbReference type="Proteomes" id="UP000598271"/>
    </source>
</evidence>
<evidence type="ECO:0000256" key="5">
    <source>
        <dbReference type="ARBA" id="ARBA00023237"/>
    </source>
</evidence>
<evidence type="ECO:0000259" key="6">
    <source>
        <dbReference type="Pfam" id="PF07980"/>
    </source>
</evidence>
<dbReference type="Pfam" id="PF07980">
    <property type="entry name" value="SusD_RagB"/>
    <property type="match status" value="1"/>
</dbReference>
<keyword evidence="5" id="KW-0998">Cell outer membrane</keyword>
<dbReference type="CDD" id="cd08977">
    <property type="entry name" value="SusD"/>
    <property type="match status" value="1"/>
</dbReference>
<dbReference type="Pfam" id="PF14322">
    <property type="entry name" value="SusD-like_3"/>
    <property type="match status" value="1"/>
</dbReference>
<feature type="domain" description="SusD-like N-terminal" evidence="7">
    <location>
        <begin position="77"/>
        <end position="213"/>
    </location>
</feature>
<reference evidence="8 9" key="1">
    <citation type="journal article" date="2014" name="Int. J. Syst. Evol. Microbiol.">
        <title>Complete genome sequence of Corynebacterium casei LMG S-19264T (=DSM 44701T), isolated from a smear-ripened cheese.</title>
        <authorList>
            <consortium name="US DOE Joint Genome Institute (JGI-PGF)"/>
            <person name="Walter F."/>
            <person name="Albersmeier A."/>
            <person name="Kalinowski J."/>
            <person name="Ruckert C."/>
        </authorList>
    </citation>
    <scope>NUCLEOTIDE SEQUENCE [LARGE SCALE GENOMIC DNA]</scope>
    <source>
        <strain evidence="8 9">KCTC 12866</strain>
    </source>
</reference>
<evidence type="ECO:0000256" key="3">
    <source>
        <dbReference type="ARBA" id="ARBA00022729"/>
    </source>
</evidence>
<keyword evidence="4" id="KW-0472">Membrane</keyword>
<accession>A0A8J3G8I2</accession>
<gene>
    <name evidence="8" type="ORF">GCM10007390_10970</name>
</gene>
<dbReference type="SUPFAM" id="SSF48452">
    <property type="entry name" value="TPR-like"/>
    <property type="match status" value="1"/>
</dbReference>
<comment type="caution">
    <text evidence="8">The sequence shown here is derived from an EMBL/GenBank/DDBJ whole genome shotgun (WGS) entry which is preliminary data.</text>
</comment>
<keyword evidence="3" id="KW-0732">Signal</keyword>
<sequence length="453" mass="50366">MSVTLAFMATLSSCREILEPPPVDLLVDELVLNEASDVEAVRLGLYNAFRGIGAPLVIAGSFTADFIQHNGTFTVYNELGNKQITATNAAAERYWGSIYSTIYIANFIEERIATVPGVTEATKKQVLAEARFLRGFVNFLGAHTFGGIPRVTTTTIATNRNIPRATREDILNSVLADYNAALPDLPNTNANKTLAKTFATKNAVRAALARYYLYQKDWVQAEKLASEIIATGLQTMPTDIATVFFQEVDDETIFEVAYANNSSDDPGTSTFSLNDVLRGRREVIPANTFILTMLEPNAGERRQTISFDPTRQRGRDNGWSVVKYGSPDEANNNITIFRLAEQYLIRAEARAQQGRIVGTNGAQADINVLRQRAKAPNASLTTQADALLTIEKERVYELSFEGHRWYDLKRTNRIQTVMAAFSPNWNEKFTLWPIPQSEIQRNDALKGSQNPGY</sequence>
<evidence type="ECO:0000256" key="4">
    <source>
        <dbReference type="ARBA" id="ARBA00023136"/>
    </source>
</evidence>
<evidence type="ECO:0000313" key="8">
    <source>
        <dbReference type="EMBL" id="GHB59120.1"/>
    </source>
</evidence>
<organism evidence="8 9">
    <name type="scientific">Persicitalea jodogahamensis</name>
    <dbReference type="NCBI Taxonomy" id="402147"/>
    <lineage>
        <taxon>Bacteria</taxon>
        <taxon>Pseudomonadati</taxon>
        <taxon>Bacteroidota</taxon>
        <taxon>Cytophagia</taxon>
        <taxon>Cytophagales</taxon>
        <taxon>Spirosomataceae</taxon>
        <taxon>Persicitalea</taxon>
    </lineage>
</organism>
<dbReference type="InterPro" id="IPR011990">
    <property type="entry name" value="TPR-like_helical_dom_sf"/>
</dbReference>
<name>A0A8J3G8I2_9BACT</name>
<dbReference type="GO" id="GO:0009279">
    <property type="term" value="C:cell outer membrane"/>
    <property type="evidence" value="ECO:0007669"/>
    <property type="project" value="UniProtKB-SubCell"/>
</dbReference>
<dbReference type="Proteomes" id="UP000598271">
    <property type="component" value="Unassembled WGS sequence"/>
</dbReference>
<comment type="subcellular location">
    <subcellularLocation>
        <location evidence="1">Cell outer membrane</location>
    </subcellularLocation>
</comment>
<dbReference type="InterPro" id="IPR033985">
    <property type="entry name" value="SusD-like_N"/>
</dbReference>
<dbReference type="Gene3D" id="1.25.40.390">
    <property type="match status" value="1"/>
</dbReference>
<keyword evidence="9" id="KW-1185">Reference proteome</keyword>